<feature type="signal peptide" evidence="2">
    <location>
        <begin position="1"/>
        <end position="19"/>
    </location>
</feature>
<feature type="chain" id="PRO_5042883886" evidence="2">
    <location>
        <begin position="20"/>
        <end position="264"/>
    </location>
</feature>
<reference evidence="3" key="2">
    <citation type="submission" date="2023-05" db="EMBL/GenBank/DDBJ databases">
        <authorList>
            <consortium name="Lawrence Berkeley National Laboratory"/>
            <person name="Steindorff A."/>
            <person name="Hensen N."/>
            <person name="Bonometti L."/>
            <person name="Westerberg I."/>
            <person name="Brannstrom I.O."/>
            <person name="Guillou S."/>
            <person name="Cros-Aarteil S."/>
            <person name="Calhoun S."/>
            <person name="Haridas S."/>
            <person name="Kuo A."/>
            <person name="Mondo S."/>
            <person name="Pangilinan J."/>
            <person name="Riley R."/>
            <person name="Labutti K."/>
            <person name="Andreopoulos B."/>
            <person name="Lipzen A."/>
            <person name="Chen C."/>
            <person name="Yanf M."/>
            <person name="Daum C."/>
            <person name="Ng V."/>
            <person name="Clum A."/>
            <person name="Ohm R."/>
            <person name="Martin F."/>
            <person name="Silar P."/>
            <person name="Natvig D."/>
            <person name="Lalanne C."/>
            <person name="Gautier V."/>
            <person name="Ament-Velasquez S.L."/>
            <person name="Kruys A."/>
            <person name="Hutchinson M.I."/>
            <person name="Powell A.J."/>
            <person name="Barry K."/>
            <person name="Miller A.N."/>
            <person name="Grigoriev I.V."/>
            <person name="Debuchy R."/>
            <person name="Gladieux P."/>
            <person name="Thoren M.H."/>
            <person name="Johannesson H."/>
        </authorList>
    </citation>
    <scope>NUCLEOTIDE SEQUENCE</scope>
    <source>
        <strain evidence="3">CBS 731.68</strain>
    </source>
</reference>
<feature type="compositionally biased region" description="Low complexity" evidence="1">
    <location>
        <begin position="218"/>
        <end position="237"/>
    </location>
</feature>
<dbReference type="Proteomes" id="UP001302602">
    <property type="component" value="Unassembled WGS sequence"/>
</dbReference>
<evidence type="ECO:0000313" key="4">
    <source>
        <dbReference type="Proteomes" id="UP001302602"/>
    </source>
</evidence>
<keyword evidence="4" id="KW-1185">Reference proteome</keyword>
<feature type="compositionally biased region" description="Low complexity" evidence="1">
    <location>
        <begin position="196"/>
        <end position="206"/>
    </location>
</feature>
<proteinExistence type="predicted"/>
<keyword evidence="2" id="KW-0732">Signal</keyword>
<dbReference type="GeneID" id="87823780"/>
<gene>
    <name evidence="3" type="ORF">N657DRAFT_367387</name>
</gene>
<protein>
    <submittedName>
        <fullName evidence="3">Uncharacterized protein</fullName>
    </submittedName>
</protein>
<evidence type="ECO:0000313" key="3">
    <source>
        <dbReference type="EMBL" id="KAK4118654.1"/>
    </source>
</evidence>
<feature type="region of interest" description="Disordered" evidence="1">
    <location>
        <begin position="196"/>
        <end position="242"/>
    </location>
</feature>
<evidence type="ECO:0000256" key="1">
    <source>
        <dbReference type="SAM" id="MobiDB-lite"/>
    </source>
</evidence>
<dbReference type="AlphaFoldDB" id="A0AAN6TQC2"/>
<organism evidence="3 4">
    <name type="scientific">Parathielavia appendiculata</name>
    <dbReference type="NCBI Taxonomy" id="2587402"/>
    <lineage>
        <taxon>Eukaryota</taxon>
        <taxon>Fungi</taxon>
        <taxon>Dikarya</taxon>
        <taxon>Ascomycota</taxon>
        <taxon>Pezizomycotina</taxon>
        <taxon>Sordariomycetes</taxon>
        <taxon>Sordariomycetidae</taxon>
        <taxon>Sordariales</taxon>
        <taxon>Chaetomiaceae</taxon>
        <taxon>Parathielavia</taxon>
    </lineage>
</organism>
<accession>A0AAN6TQC2</accession>
<sequence length="264" mass="27057">MMHSFTVFSTLAVASLILAKPLATPAVAPLITAAPLPHMVKPALERRQTESLDECEAKARSFWDDAPDIEYFGDPLALWWQTLGERVHTATLYNDAVWTISELCSITYLATSEIPESLTSAYASLMSASASWVSEFGPTVTSVAQSCGGAGRGALSAGLEVLLATNFDECTSAYGVYMSEALALAASVSSASHAATASPTATPRPAQTGSTSVRPIETASSSSSQAANTTPSSSQSTGGAPRETGFAVAAAAAVVVVAGGMVAL</sequence>
<dbReference type="RefSeq" id="XP_062642427.1">
    <property type="nucleotide sequence ID" value="XM_062787010.1"/>
</dbReference>
<comment type="caution">
    <text evidence="3">The sequence shown here is derived from an EMBL/GenBank/DDBJ whole genome shotgun (WGS) entry which is preliminary data.</text>
</comment>
<name>A0AAN6TQC2_9PEZI</name>
<reference evidence="3" key="1">
    <citation type="journal article" date="2023" name="Mol. Phylogenet. Evol.">
        <title>Genome-scale phylogeny and comparative genomics of the fungal order Sordariales.</title>
        <authorList>
            <person name="Hensen N."/>
            <person name="Bonometti L."/>
            <person name="Westerberg I."/>
            <person name="Brannstrom I.O."/>
            <person name="Guillou S."/>
            <person name="Cros-Aarteil S."/>
            <person name="Calhoun S."/>
            <person name="Haridas S."/>
            <person name="Kuo A."/>
            <person name="Mondo S."/>
            <person name="Pangilinan J."/>
            <person name="Riley R."/>
            <person name="LaButti K."/>
            <person name="Andreopoulos B."/>
            <person name="Lipzen A."/>
            <person name="Chen C."/>
            <person name="Yan M."/>
            <person name="Daum C."/>
            <person name="Ng V."/>
            <person name="Clum A."/>
            <person name="Steindorff A."/>
            <person name="Ohm R.A."/>
            <person name="Martin F."/>
            <person name="Silar P."/>
            <person name="Natvig D.O."/>
            <person name="Lalanne C."/>
            <person name="Gautier V."/>
            <person name="Ament-Velasquez S.L."/>
            <person name="Kruys A."/>
            <person name="Hutchinson M.I."/>
            <person name="Powell A.J."/>
            <person name="Barry K."/>
            <person name="Miller A.N."/>
            <person name="Grigoriev I.V."/>
            <person name="Debuchy R."/>
            <person name="Gladieux P."/>
            <person name="Hiltunen Thoren M."/>
            <person name="Johannesson H."/>
        </authorList>
    </citation>
    <scope>NUCLEOTIDE SEQUENCE</scope>
    <source>
        <strain evidence="3">CBS 731.68</strain>
    </source>
</reference>
<evidence type="ECO:0000256" key="2">
    <source>
        <dbReference type="SAM" id="SignalP"/>
    </source>
</evidence>
<dbReference type="EMBL" id="MU853262">
    <property type="protein sequence ID" value="KAK4118654.1"/>
    <property type="molecule type" value="Genomic_DNA"/>
</dbReference>